<reference evidence="1" key="2">
    <citation type="submission" date="2014-06" db="EMBL/GenBank/DDBJ databases">
        <authorList>
            <person name="Genoscope - CEA"/>
        </authorList>
    </citation>
    <scope>NUCLEOTIDE SEQUENCE</scope>
</reference>
<name>A0A078JYT9_BRANA</name>
<dbReference type="EMBL" id="LK047774">
    <property type="protein sequence ID" value="CDY71844.1"/>
    <property type="molecule type" value="Genomic_DNA"/>
</dbReference>
<dbReference type="PaxDb" id="3708-A0A078JYT9"/>
<organism evidence="1">
    <name type="scientific">Brassica napus</name>
    <name type="common">Rape</name>
    <dbReference type="NCBI Taxonomy" id="3708"/>
    <lineage>
        <taxon>Eukaryota</taxon>
        <taxon>Viridiplantae</taxon>
        <taxon>Streptophyta</taxon>
        <taxon>Embryophyta</taxon>
        <taxon>Tracheophyta</taxon>
        <taxon>Spermatophyta</taxon>
        <taxon>Magnoliopsida</taxon>
        <taxon>eudicotyledons</taxon>
        <taxon>Gunneridae</taxon>
        <taxon>Pentapetalae</taxon>
        <taxon>rosids</taxon>
        <taxon>malvids</taxon>
        <taxon>Brassicales</taxon>
        <taxon>Brassicaceae</taxon>
        <taxon>Brassiceae</taxon>
        <taxon>Brassica</taxon>
    </lineage>
</organism>
<dbReference type="Gramene" id="CDY71844">
    <property type="protein sequence ID" value="CDY71844"/>
    <property type="gene ID" value="GSBRNA2T00020682001"/>
</dbReference>
<sequence>MESKCLVLFTSLLHPTTLSFSEMQGVVTRPIPLQFFHLKCPWVYKDFNT</sequence>
<accession>A0A078JYT9</accession>
<reference evidence="1" key="1">
    <citation type="journal article" date="2014" name="Science">
        <title>Plant genetics. Early allopolyploid evolution in the post-Neolithic Brassica napus oilseed genome.</title>
        <authorList>
            <person name="Chalhoub B."/>
            <person name="Denoeud F."/>
            <person name="Liu S."/>
            <person name="Parkin I.A."/>
            <person name="Tang H."/>
            <person name="Wang X."/>
            <person name="Chiquet J."/>
            <person name="Belcram H."/>
            <person name="Tong C."/>
            <person name="Samans B."/>
            <person name="Correa M."/>
            <person name="Da Silva C."/>
            <person name="Just J."/>
            <person name="Falentin C."/>
            <person name="Koh C.S."/>
            <person name="Le Clainche I."/>
            <person name="Bernard M."/>
            <person name="Bento P."/>
            <person name="Noel B."/>
            <person name="Labadie K."/>
            <person name="Alberti A."/>
            <person name="Charles M."/>
            <person name="Arnaud D."/>
            <person name="Guo H."/>
            <person name="Daviaud C."/>
            <person name="Alamery S."/>
            <person name="Jabbari K."/>
            <person name="Zhao M."/>
            <person name="Edger P.P."/>
            <person name="Chelaifa H."/>
            <person name="Tack D."/>
            <person name="Lassalle G."/>
            <person name="Mestiri I."/>
            <person name="Schnel N."/>
            <person name="Le Paslier M.C."/>
            <person name="Fan G."/>
            <person name="Renault V."/>
            <person name="Bayer P.E."/>
            <person name="Golicz A.A."/>
            <person name="Manoli S."/>
            <person name="Lee T.H."/>
            <person name="Thi V.H."/>
            <person name="Chalabi S."/>
            <person name="Hu Q."/>
            <person name="Fan C."/>
            <person name="Tollenaere R."/>
            <person name="Lu Y."/>
            <person name="Battail C."/>
            <person name="Shen J."/>
            <person name="Sidebottom C.H."/>
            <person name="Wang X."/>
            <person name="Canaguier A."/>
            <person name="Chauveau A."/>
            <person name="Berard A."/>
            <person name="Deniot G."/>
            <person name="Guan M."/>
            <person name="Liu Z."/>
            <person name="Sun F."/>
            <person name="Lim Y.P."/>
            <person name="Lyons E."/>
            <person name="Town C.D."/>
            <person name="Bancroft I."/>
            <person name="Wang X."/>
            <person name="Meng J."/>
            <person name="Ma J."/>
            <person name="Pires J.C."/>
            <person name="King G.J."/>
            <person name="Brunel D."/>
            <person name="Delourme R."/>
            <person name="Renard M."/>
            <person name="Aury J.M."/>
            <person name="Adams K.L."/>
            <person name="Batley J."/>
            <person name="Snowdon R.J."/>
            <person name="Tost J."/>
            <person name="Edwards D."/>
            <person name="Zhou Y."/>
            <person name="Hua W."/>
            <person name="Sharpe A.G."/>
            <person name="Paterson A.H."/>
            <person name="Guan C."/>
            <person name="Wincker P."/>
        </authorList>
    </citation>
    <scope>NUCLEOTIDE SEQUENCE [LARGE SCALE GENOMIC DNA]</scope>
</reference>
<protein>
    <submittedName>
        <fullName evidence="1">BnaCnng74760D protein</fullName>
    </submittedName>
</protein>
<proteinExistence type="predicted"/>
<dbReference type="AlphaFoldDB" id="A0A078JYT9"/>
<gene>
    <name evidence="1" type="primary">BnaCnng74760D</name>
    <name evidence="1" type="ORF">GSBRNA2T00020682001</name>
</gene>
<evidence type="ECO:0000313" key="1">
    <source>
        <dbReference type="EMBL" id="CDY71844.1"/>
    </source>
</evidence>